<evidence type="ECO:0000313" key="10">
    <source>
        <dbReference type="Proteomes" id="UP000235672"/>
    </source>
</evidence>
<keyword evidence="10" id="KW-1185">Reference proteome</keyword>
<keyword evidence="2" id="KW-0862">Zinc</keyword>
<dbReference type="AlphaFoldDB" id="A0A2J6QID8"/>
<keyword evidence="5" id="KW-0804">Transcription</keyword>
<feature type="compositionally biased region" description="Polar residues" evidence="7">
    <location>
        <begin position="16"/>
        <end position="26"/>
    </location>
</feature>
<organism evidence="9 10">
    <name type="scientific">Hyaloscypha hepaticicola</name>
    <dbReference type="NCBI Taxonomy" id="2082293"/>
    <lineage>
        <taxon>Eukaryota</taxon>
        <taxon>Fungi</taxon>
        <taxon>Dikarya</taxon>
        <taxon>Ascomycota</taxon>
        <taxon>Pezizomycotina</taxon>
        <taxon>Leotiomycetes</taxon>
        <taxon>Helotiales</taxon>
        <taxon>Hyaloscyphaceae</taxon>
        <taxon>Hyaloscypha</taxon>
    </lineage>
</organism>
<dbReference type="Gene3D" id="4.10.240.10">
    <property type="entry name" value="Zn(2)-C6 fungal-type DNA-binding domain"/>
    <property type="match status" value="1"/>
</dbReference>
<dbReference type="EMBL" id="KZ613469">
    <property type="protein sequence ID" value="PMD26028.1"/>
    <property type="molecule type" value="Genomic_DNA"/>
</dbReference>
<dbReference type="PANTHER" id="PTHR36206">
    <property type="entry name" value="ASPERCRYPTIN BIOSYNTHESIS CLUSTER-SPECIFIC TRANSCRIPTION REGULATOR ATNN-RELATED"/>
    <property type="match status" value="1"/>
</dbReference>
<keyword evidence="4" id="KW-0238">DNA-binding</keyword>
<evidence type="ECO:0000313" key="9">
    <source>
        <dbReference type="EMBL" id="PMD26028.1"/>
    </source>
</evidence>
<evidence type="ECO:0000256" key="3">
    <source>
        <dbReference type="ARBA" id="ARBA00023015"/>
    </source>
</evidence>
<sequence length="713" mass="80599">MWQCDPGGWTGLCTPATPTIGDNSDTPLEATPAHPQSSQKFTHQTPDSKAGFLHYKEACIRASELTEVTVKTQKCNLGSSEDADTCTATLKMWHSSQSETKTACKLTFGPNGGLHLEAWLGGESEIRITSSYGISSIFFSGWKLIFWTADNPSRLGHGSTSAQQAFPILWYGRKHAHRVPNFESRSSIEFRKRAGKMAYESERLSTSFPRCKESRRVKCDEGKPTCERCNRLGIKCDGYDPIFKFVSSQPAPVDALSKSPFANAEERRYFDLFCARTGYDIFPTFDSGCIRQRLLEFCHFNPAIRHAIVALGALDKTAELVQCFDKMALTPVERDAAANEHHRNALRQYVKAVKHMAADASAKKVDLRTMLLTCLLILAFESWTGNMDLAVKQVHSGIKLIQEWRENYKNDEDKFTRLSPAPYIVEDDLIQTFCRLAVQHSFFADGHSPELHALLGMEGPRFTRSMPDTFSDVFEAGTYYNGIIRRGVYLITTHSAYLGPDVRKDSEIWRWAMKEQEELQADVWRFNKAFEPVLQNVSDGPQKHYALFIQLSMAIGYIGLSTHLSTDESIHDQYNPVYKRVVSLAKAVMQEMPDPNKRRPSNFCFDTRVIVPLWVVGLKCREPLIRREAINMLLSNPRREGIWDSVFAGKVLQWAMEVEEAFLENGRVPGWARLAGVKWSGAELGEKRAELVCLQKVSADDSAVVRRTKIITW</sequence>
<dbReference type="GO" id="GO:0008270">
    <property type="term" value="F:zinc ion binding"/>
    <property type="evidence" value="ECO:0007669"/>
    <property type="project" value="InterPro"/>
</dbReference>
<dbReference type="SUPFAM" id="SSF57701">
    <property type="entry name" value="Zn2/Cys6 DNA-binding domain"/>
    <property type="match status" value="1"/>
</dbReference>
<dbReference type="Pfam" id="PF00172">
    <property type="entry name" value="Zn_clus"/>
    <property type="match status" value="1"/>
</dbReference>
<evidence type="ECO:0000259" key="8">
    <source>
        <dbReference type="Pfam" id="PF00172"/>
    </source>
</evidence>
<evidence type="ECO:0000256" key="7">
    <source>
        <dbReference type="SAM" id="MobiDB-lite"/>
    </source>
</evidence>
<dbReference type="InterPro" id="IPR001138">
    <property type="entry name" value="Zn2Cys6_DnaBD"/>
</dbReference>
<reference evidence="9 10" key="1">
    <citation type="submission" date="2016-05" db="EMBL/GenBank/DDBJ databases">
        <title>A degradative enzymes factory behind the ericoid mycorrhizal symbiosis.</title>
        <authorList>
            <consortium name="DOE Joint Genome Institute"/>
            <person name="Martino E."/>
            <person name="Morin E."/>
            <person name="Grelet G."/>
            <person name="Kuo A."/>
            <person name="Kohler A."/>
            <person name="Daghino S."/>
            <person name="Barry K."/>
            <person name="Choi C."/>
            <person name="Cichocki N."/>
            <person name="Clum A."/>
            <person name="Copeland A."/>
            <person name="Hainaut M."/>
            <person name="Haridas S."/>
            <person name="Labutti K."/>
            <person name="Lindquist E."/>
            <person name="Lipzen A."/>
            <person name="Khouja H.-R."/>
            <person name="Murat C."/>
            <person name="Ohm R."/>
            <person name="Olson A."/>
            <person name="Spatafora J."/>
            <person name="Veneault-Fourrey C."/>
            <person name="Henrissat B."/>
            <person name="Grigoriev I."/>
            <person name="Martin F."/>
            <person name="Perotto S."/>
        </authorList>
    </citation>
    <scope>NUCLEOTIDE SEQUENCE [LARGE SCALE GENOMIC DNA]</scope>
    <source>
        <strain evidence="9 10">UAMH 7357</strain>
    </source>
</reference>
<evidence type="ECO:0000256" key="5">
    <source>
        <dbReference type="ARBA" id="ARBA00023163"/>
    </source>
</evidence>
<keyword evidence="3" id="KW-0805">Transcription regulation</keyword>
<proteinExistence type="predicted"/>
<accession>A0A2J6QID8</accession>
<protein>
    <recommendedName>
        <fullName evidence="8">Zn(2)-C6 fungal-type domain-containing protein</fullName>
    </recommendedName>
</protein>
<evidence type="ECO:0000256" key="1">
    <source>
        <dbReference type="ARBA" id="ARBA00022723"/>
    </source>
</evidence>
<dbReference type="InterPro" id="IPR052360">
    <property type="entry name" value="Transcr_Regulatory_Proteins"/>
</dbReference>
<dbReference type="PANTHER" id="PTHR36206:SF4">
    <property type="entry name" value="HYPOTHETICAL CONSERVED PROTEIN (EUROFUNG)-RELATED"/>
    <property type="match status" value="1"/>
</dbReference>
<keyword evidence="6" id="KW-0539">Nucleus</keyword>
<gene>
    <name evidence="9" type="ORF">NA56DRAFT_745012</name>
</gene>
<dbReference type="GO" id="GO:0000981">
    <property type="term" value="F:DNA-binding transcription factor activity, RNA polymerase II-specific"/>
    <property type="evidence" value="ECO:0007669"/>
    <property type="project" value="InterPro"/>
</dbReference>
<dbReference type="Pfam" id="PF11951">
    <property type="entry name" value="Fungal_trans_2"/>
    <property type="match status" value="1"/>
</dbReference>
<dbReference type="Proteomes" id="UP000235672">
    <property type="component" value="Unassembled WGS sequence"/>
</dbReference>
<dbReference type="InterPro" id="IPR036864">
    <property type="entry name" value="Zn2-C6_fun-type_DNA-bd_sf"/>
</dbReference>
<feature type="compositionally biased region" description="Polar residues" evidence="7">
    <location>
        <begin position="34"/>
        <end position="45"/>
    </location>
</feature>
<name>A0A2J6QID8_9HELO</name>
<evidence type="ECO:0000256" key="2">
    <source>
        <dbReference type="ARBA" id="ARBA00022833"/>
    </source>
</evidence>
<dbReference type="STRING" id="1745343.A0A2J6QID8"/>
<evidence type="ECO:0000256" key="4">
    <source>
        <dbReference type="ARBA" id="ARBA00023125"/>
    </source>
</evidence>
<feature type="domain" description="Zn(2)-C6 fungal-type" evidence="8">
    <location>
        <begin position="214"/>
        <end position="241"/>
    </location>
</feature>
<dbReference type="InterPro" id="IPR021858">
    <property type="entry name" value="Fun_TF"/>
</dbReference>
<dbReference type="OrthoDB" id="3172332at2759"/>
<feature type="region of interest" description="Disordered" evidence="7">
    <location>
        <begin position="1"/>
        <end position="45"/>
    </location>
</feature>
<keyword evidence="1" id="KW-0479">Metal-binding</keyword>
<evidence type="ECO:0000256" key="6">
    <source>
        <dbReference type="ARBA" id="ARBA00023242"/>
    </source>
</evidence>
<dbReference type="CDD" id="cd00067">
    <property type="entry name" value="GAL4"/>
    <property type="match status" value="1"/>
</dbReference>
<dbReference type="GO" id="GO:0003677">
    <property type="term" value="F:DNA binding"/>
    <property type="evidence" value="ECO:0007669"/>
    <property type="project" value="UniProtKB-KW"/>
</dbReference>